<accession>G6EET4</accession>
<name>G6EET4_9SPHN</name>
<evidence type="ECO:0000313" key="3">
    <source>
        <dbReference type="Proteomes" id="UP000004030"/>
    </source>
</evidence>
<comment type="caution">
    <text evidence="2">The sequence shown here is derived from an EMBL/GenBank/DDBJ whole genome shotgun (WGS) entry which is preliminary data.</text>
</comment>
<reference evidence="2 3" key="1">
    <citation type="journal article" date="2012" name="J. Bacteriol.">
        <title>Genome sequence of benzo(a)pyrene-degrading bacterium Novosphingobium pentaromativorans US6-1.</title>
        <authorList>
            <person name="Luo Y.R."/>
            <person name="Kang S.G."/>
            <person name="Kim S.J."/>
            <person name="Kim M.R."/>
            <person name="Li N."/>
            <person name="Lee J.H."/>
            <person name="Kwon K.K."/>
        </authorList>
    </citation>
    <scope>NUCLEOTIDE SEQUENCE [LARGE SCALE GENOMIC DNA]</scope>
    <source>
        <strain evidence="2 3">US6-1</strain>
    </source>
</reference>
<protein>
    <submittedName>
        <fullName evidence="2">Uncharacterized protein</fullName>
    </submittedName>
</protein>
<dbReference type="AlphaFoldDB" id="G6EET4"/>
<evidence type="ECO:0000313" key="2">
    <source>
        <dbReference type="EMBL" id="EHJ60149.1"/>
    </source>
</evidence>
<dbReference type="EMBL" id="AGFM01000043">
    <property type="protein sequence ID" value="EHJ60149.1"/>
    <property type="molecule type" value="Genomic_DNA"/>
</dbReference>
<gene>
    <name evidence="2" type="ORF">NSU_2855</name>
</gene>
<proteinExistence type="predicted"/>
<evidence type="ECO:0000256" key="1">
    <source>
        <dbReference type="SAM" id="MobiDB-lite"/>
    </source>
</evidence>
<sequence length="42" mass="4556">MHSLGRGVTGKPPMRKKRKVFTGDAQLLVHAQRGVNRGASGR</sequence>
<organism evidence="2 3">
    <name type="scientific">Novosphingobium pentaromativorans US6-1</name>
    <dbReference type="NCBI Taxonomy" id="1088721"/>
    <lineage>
        <taxon>Bacteria</taxon>
        <taxon>Pseudomonadati</taxon>
        <taxon>Pseudomonadota</taxon>
        <taxon>Alphaproteobacteria</taxon>
        <taxon>Sphingomonadales</taxon>
        <taxon>Sphingomonadaceae</taxon>
        <taxon>Novosphingobium</taxon>
    </lineage>
</organism>
<feature type="region of interest" description="Disordered" evidence="1">
    <location>
        <begin position="1"/>
        <end position="25"/>
    </location>
</feature>
<keyword evidence="3" id="KW-1185">Reference proteome</keyword>
<dbReference type="Proteomes" id="UP000004030">
    <property type="component" value="Unassembled WGS sequence"/>
</dbReference>